<dbReference type="Proteomes" id="UP000724268">
    <property type="component" value="Unassembled WGS sequence"/>
</dbReference>
<keyword evidence="2" id="KW-1185">Reference proteome</keyword>
<protein>
    <recommendedName>
        <fullName evidence="3">Lipoprotein</fullName>
    </recommendedName>
</protein>
<accession>A0ABS6ZX64</accession>
<comment type="caution">
    <text evidence="1">The sequence shown here is derived from an EMBL/GenBank/DDBJ whole genome shotgun (WGS) entry which is preliminary data.</text>
</comment>
<dbReference type="PROSITE" id="PS51257">
    <property type="entry name" value="PROKAR_LIPOPROTEIN"/>
    <property type="match status" value="1"/>
</dbReference>
<dbReference type="RefSeq" id="WP_219759317.1">
    <property type="nucleotide sequence ID" value="NZ_JAHXRS010000008.1"/>
</dbReference>
<reference evidence="1 2" key="1">
    <citation type="submission" date="2021-07" db="EMBL/GenBank/DDBJ databases">
        <title>Thermus aquaticus gen. n. and sp. n., a nonsporulating extreme thermophile.</title>
        <authorList>
            <person name="Hu C.-J."/>
            <person name="Li W.-J."/>
            <person name="Xian W.-D."/>
        </authorList>
    </citation>
    <scope>NUCLEOTIDE SEQUENCE [LARGE SCALE GENOMIC DNA]</scope>
    <source>
        <strain evidence="1 2">SYSU G05001</strain>
    </source>
</reference>
<dbReference type="SUPFAM" id="SSF50969">
    <property type="entry name" value="YVTN repeat-like/Quinoprotein amine dehydrogenase"/>
    <property type="match status" value="1"/>
</dbReference>
<name>A0ABS6ZX64_9DEIN</name>
<sequence length="627" mass="70216">MKRHGILPKILNVALLGATIGVLSGCNLLQKPRTQYTLTDAQGNPLCGGRLAGELQDHSLMLRNSFKAPRLFSPSQIQTLELQQRGIQSWHPQAMVVNYQQGQLPDGLVPIVVPSFSQFVYPGDDVQNPPPPPGIQGPWNPPNVLDLDPDLVGVTEPTDIRNGFLIALLDPNTMQVVRQSTYGWYFLHAATTAAAGPDGYIYVVGRTNDRRRVGDGNGGTNPEYQVVNPVTRYGEFQAFLLKIDPETMAPVWEARLTLPIRGRENDLIPGVPLYDPIDRVVLVPGMRLAQGDQGYLFRVDAQTGQVVDLLYLMEPAFYLYWTEEGPQGRQVYTASAEDAMSNMGTRFYISRLAVERYSLPSLRSGNTYPNPIWSRSLLDTTYLPWGETFKHDSLVQEFYFYVIGVYPAPEGGLNFAVRYGFFGDYKFTIVPMPFPEKAGLLNAGYITALGRISPDGSWQAREERLFPIEAKYTPGNPWQAYPKLPRGELDIVQREASSAIFLEKNGRTAVLFGLGAPGLATTWGYCYYDKIWGGPDQPNALDPRGGFPPIALAWQENWDPSIPVTGKDKPLYLNTPELEYEWDGLLEPPQRIVKTRDGSFILWRVGMRRDPTPGQNTPYLRILRWTP</sequence>
<evidence type="ECO:0000313" key="2">
    <source>
        <dbReference type="Proteomes" id="UP000724268"/>
    </source>
</evidence>
<dbReference type="InterPro" id="IPR011044">
    <property type="entry name" value="Quino_amine_DH_bsu"/>
</dbReference>
<evidence type="ECO:0008006" key="3">
    <source>
        <dbReference type="Google" id="ProtNLM"/>
    </source>
</evidence>
<proteinExistence type="predicted"/>
<organism evidence="1 2">
    <name type="scientific">Thermus brevis</name>
    <dbReference type="NCBI Taxonomy" id="2862456"/>
    <lineage>
        <taxon>Bacteria</taxon>
        <taxon>Thermotogati</taxon>
        <taxon>Deinococcota</taxon>
        <taxon>Deinococci</taxon>
        <taxon>Thermales</taxon>
        <taxon>Thermaceae</taxon>
        <taxon>Thermus</taxon>
    </lineage>
</organism>
<dbReference type="EMBL" id="JAHXRS010000008">
    <property type="protein sequence ID" value="MBW6394647.1"/>
    <property type="molecule type" value="Genomic_DNA"/>
</dbReference>
<gene>
    <name evidence="1" type="ORF">KZX47_05700</name>
</gene>
<evidence type="ECO:0000313" key="1">
    <source>
        <dbReference type="EMBL" id="MBW6394647.1"/>
    </source>
</evidence>